<gene>
    <name evidence="9" type="ORF">HNQ77_003836</name>
</gene>
<feature type="transmembrane region" description="Helical" evidence="7">
    <location>
        <begin position="62"/>
        <end position="82"/>
    </location>
</feature>
<dbReference type="PANTHER" id="PTHR23501">
    <property type="entry name" value="MAJOR FACILITATOR SUPERFAMILY"/>
    <property type="match status" value="1"/>
</dbReference>
<evidence type="ECO:0000256" key="3">
    <source>
        <dbReference type="ARBA" id="ARBA00022475"/>
    </source>
</evidence>
<feature type="transmembrane region" description="Helical" evidence="7">
    <location>
        <begin position="288"/>
        <end position="308"/>
    </location>
</feature>
<dbReference type="EMBL" id="JACHEK010000008">
    <property type="protein sequence ID" value="MBB6145866.1"/>
    <property type="molecule type" value="Genomic_DNA"/>
</dbReference>
<evidence type="ECO:0000256" key="7">
    <source>
        <dbReference type="SAM" id="Phobius"/>
    </source>
</evidence>
<protein>
    <submittedName>
        <fullName evidence="9">DHA2 family multidrug resistance protein</fullName>
    </submittedName>
</protein>
<dbReference type="InterPro" id="IPR011701">
    <property type="entry name" value="MFS"/>
</dbReference>
<dbReference type="PROSITE" id="PS00216">
    <property type="entry name" value="SUGAR_TRANSPORT_1"/>
    <property type="match status" value="1"/>
</dbReference>
<dbReference type="OrthoDB" id="9807274at2"/>
<feature type="transmembrane region" description="Helical" evidence="7">
    <location>
        <begin position="214"/>
        <end position="233"/>
    </location>
</feature>
<dbReference type="InterPro" id="IPR005829">
    <property type="entry name" value="Sugar_transporter_CS"/>
</dbReference>
<dbReference type="AlphaFoldDB" id="A0A841JWZ2"/>
<reference evidence="9 10" key="1">
    <citation type="submission" date="2020-08" db="EMBL/GenBank/DDBJ databases">
        <title>Genomic Encyclopedia of Type Strains, Phase IV (KMG-IV): sequencing the most valuable type-strain genomes for metagenomic binning, comparative biology and taxonomic classification.</title>
        <authorList>
            <person name="Goeker M."/>
        </authorList>
    </citation>
    <scope>NUCLEOTIDE SEQUENCE [LARGE SCALE GENOMIC DNA]</scope>
    <source>
        <strain evidence="9 10">DSM 103733</strain>
    </source>
</reference>
<proteinExistence type="predicted"/>
<dbReference type="InterPro" id="IPR036259">
    <property type="entry name" value="MFS_trans_sf"/>
</dbReference>
<evidence type="ECO:0000256" key="2">
    <source>
        <dbReference type="ARBA" id="ARBA00022448"/>
    </source>
</evidence>
<feature type="transmembrane region" description="Helical" evidence="7">
    <location>
        <begin position="89"/>
        <end position="109"/>
    </location>
</feature>
<dbReference type="PRINTS" id="PR01036">
    <property type="entry name" value="TCRTETB"/>
</dbReference>
<evidence type="ECO:0000256" key="1">
    <source>
        <dbReference type="ARBA" id="ARBA00004651"/>
    </source>
</evidence>
<accession>A0A841JWZ2</accession>
<dbReference type="RefSeq" id="WP_050060882.1">
    <property type="nucleotide sequence ID" value="NZ_JACHEK010000008.1"/>
</dbReference>
<keyword evidence="5 7" id="KW-1133">Transmembrane helix</keyword>
<sequence>MSAATLALPSRQVVWRPKVNPWAIAAVVSMAAFIEVLDTSVANVALPYIAGGLGASYDDSTWVLTSYLAANAIVLPISGWLAELIGRKRYFMMSLAIFTLSSLLCGLAPSLPLLLLFRAVQGIGGGGLQPMAQAILNDTFPPEQRGSAFAVYGITAVLAPTVGPMLGGWITDNYSWRWIFFITLPIVLLALYLTHTLIEDPPFLRRLKRGGIRVDYIGISLLALGVGSLQVLLDKGQEDDWFGSHFITTLVITATVCLVSLVIWEWFRKEPIIDVRMFKSFNFAAANLMMFMMGFMLFSTLVLIPEFLQTLMGYTAELAGLVLSGGGVILLVMMPIVGRLTSKVQARWLIATGWLCLAIGLFYCANQIDLSVSFKFAMWLRAAQVIGIGFLFVPITAAGYIGVPPEKGNSVSGMINFMRNIGGSIGTSVVTTMIARRAQYHQQILVGHITPDSPAYRSAFHALSSKIAHSGLRATDAQDQAIARLYEQVHQQGGALSYMDIFWVLGALCSIMFVLAFFLKKNDPGAGGDVAVG</sequence>
<keyword evidence="2" id="KW-0813">Transport</keyword>
<dbReference type="Gene3D" id="1.20.1720.10">
    <property type="entry name" value="Multidrug resistance protein D"/>
    <property type="match status" value="1"/>
</dbReference>
<comment type="subcellular location">
    <subcellularLocation>
        <location evidence="1">Cell membrane</location>
        <topology evidence="1">Multi-pass membrane protein</topology>
    </subcellularLocation>
</comment>
<name>A0A841JWZ2_9BACT</name>
<organism evidence="9 10">
    <name type="scientific">Silvibacterium bohemicum</name>
    <dbReference type="NCBI Taxonomy" id="1577686"/>
    <lineage>
        <taxon>Bacteria</taxon>
        <taxon>Pseudomonadati</taxon>
        <taxon>Acidobacteriota</taxon>
        <taxon>Terriglobia</taxon>
        <taxon>Terriglobales</taxon>
        <taxon>Acidobacteriaceae</taxon>
        <taxon>Silvibacterium</taxon>
    </lineage>
</organism>
<evidence type="ECO:0000256" key="5">
    <source>
        <dbReference type="ARBA" id="ARBA00022989"/>
    </source>
</evidence>
<evidence type="ECO:0000313" key="9">
    <source>
        <dbReference type="EMBL" id="MBB6145866.1"/>
    </source>
</evidence>
<dbReference type="InterPro" id="IPR004638">
    <property type="entry name" value="EmrB-like"/>
</dbReference>
<dbReference type="GO" id="GO:0005886">
    <property type="term" value="C:plasma membrane"/>
    <property type="evidence" value="ECO:0007669"/>
    <property type="project" value="UniProtKB-SubCell"/>
</dbReference>
<evidence type="ECO:0000256" key="4">
    <source>
        <dbReference type="ARBA" id="ARBA00022692"/>
    </source>
</evidence>
<dbReference type="Pfam" id="PF07690">
    <property type="entry name" value="MFS_1"/>
    <property type="match status" value="1"/>
</dbReference>
<keyword evidence="6 7" id="KW-0472">Membrane</keyword>
<feature type="transmembrane region" description="Helical" evidence="7">
    <location>
        <begin position="501"/>
        <end position="519"/>
    </location>
</feature>
<feature type="transmembrane region" description="Helical" evidence="7">
    <location>
        <begin position="314"/>
        <end position="336"/>
    </location>
</feature>
<dbReference type="Proteomes" id="UP000538666">
    <property type="component" value="Unassembled WGS sequence"/>
</dbReference>
<feature type="transmembrane region" description="Helical" evidence="7">
    <location>
        <begin position="245"/>
        <end position="267"/>
    </location>
</feature>
<evidence type="ECO:0000259" key="8">
    <source>
        <dbReference type="PROSITE" id="PS50850"/>
    </source>
</evidence>
<feature type="transmembrane region" description="Helical" evidence="7">
    <location>
        <begin position="348"/>
        <end position="368"/>
    </location>
</feature>
<evidence type="ECO:0000313" key="10">
    <source>
        <dbReference type="Proteomes" id="UP000538666"/>
    </source>
</evidence>
<dbReference type="PANTHER" id="PTHR23501:SF174">
    <property type="entry name" value="MULTIDRUG EXPORT PROTEIN EMRB-RELATED"/>
    <property type="match status" value="1"/>
</dbReference>
<dbReference type="NCBIfam" id="TIGR00711">
    <property type="entry name" value="efflux_EmrB"/>
    <property type="match status" value="1"/>
</dbReference>
<feature type="transmembrane region" description="Helical" evidence="7">
    <location>
        <begin position="380"/>
        <end position="403"/>
    </location>
</feature>
<dbReference type="InterPro" id="IPR020846">
    <property type="entry name" value="MFS_dom"/>
</dbReference>
<dbReference type="CDD" id="cd17503">
    <property type="entry name" value="MFS_LmrB_MDR_like"/>
    <property type="match status" value="1"/>
</dbReference>
<feature type="transmembrane region" description="Helical" evidence="7">
    <location>
        <begin position="148"/>
        <end position="170"/>
    </location>
</feature>
<comment type="caution">
    <text evidence="9">The sequence shown here is derived from an EMBL/GenBank/DDBJ whole genome shotgun (WGS) entry which is preliminary data.</text>
</comment>
<feature type="transmembrane region" description="Helical" evidence="7">
    <location>
        <begin position="176"/>
        <end position="193"/>
    </location>
</feature>
<keyword evidence="10" id="KW-1185">Reference proteome</keyword>
<feature type="transmembrane region" description="Helical" evidence="7">
    <location>
        <begin position="21"/>
        <end position="50"/>
    </location>
</feature>
<dbReference type="GO" id="GO:0022857">
    <property type="term" value="F:transmembrane transporter activity"/>
    <property type="evidence" value="ECO:0007669"/>
    <property type="project" value="InterPro"/>
</dbReference>
<keyword evidence="4 7" id="KW-0812">Transmembrane</keyword>
<dbReference type="Gene3D" id="1.20.1250.20">
    <property type="entry name" value="MFS general substrate transporter like domains"/>
    <property type="match status" value="1"/>
</dbReference>
<dbReference type="SUPFAM" id="SSF103473">
    <property type="entry name" value="MFS general substrate transporter"/>
    <property type="match status" value="1"/>
</dbReference>
<evidence type="ECO:0000256" key="6">
    <source>
        <dbReference type="ARBA" id="ARBA00023136"/>
    </source>
</evidence>
<feature type="domain" description="Major facilitator superfamily (MFS) profile" evidence="8">
    <location>
        <begin position="24"/>
        <end position="524"/>
    </location>
</feature>
<keyword evidence="3" id="KW-1003">Cell membrane</keyword>
<dbReference type="PROSITE" id="PS50850">
    <property type="entry name" value="MFS"/>
    <property type="match status" value="1"/>
</dbReference>